<dbReference type="AlphaFoldDB" id="L7U181"/>
<dbReference type="RefSeq" id="WP_015345888.1">
    <property type="nucleotide sequence ID" value="NC_020126.1"/>
</dbReference>
<dbReference type="OrthoDB" id="5519522at2"/>
<gene>
    <name evidence="2" type="ordered locus">MYSTI_00266</name>
</gene>
<sequence length="175" mass="18491">MFDSNENDPISPALRALLELFTTELAEVRFPDMSGQVLEDAAAQVRASAEAVARAQAALEAARQGLQDSQDALLQKGQRALAYARVFAEENPELNTKLEAIHLPRPGRKGAKAESLVGLEPVAATAANGNEENAPRRRGRPPKVRPAPGATLFPEGVSPESLAVAHEGNGVLPTA</sequence>
<keyword evidence="3" id="KW-1185">Reference proteome</keyword>
<proteinExistence type="predicted"/>
<reference evidence="2 3" key="1">
    <citation type="journal article" date="2013" name="Genome Announc.">
        <title>Complete genome sequence of Myxococcus stipitatus strain DSM 14675, a fruiting myxobacterium.</title>
        <authorList>
            <person name="Huntley S."/>
            <person name="Kneip S."/>
            <person name="Treuner-Lange A."/>
            <person name="Sogaard-Andersen L."/>
        </authorList>
    </citation>
    <scope>NUCLEOTIDE SEQUENCE [LARGE SCALE GENOMIC DNA]</scope>
    <source>
        <strain evidence="3">DSM 14675 / JCM 12634 / Mx s8</strain>
    </source>
</reference>
<dbReference type="KEGG" id="msd:MYSTI_00266"/>
<feature type="region of interest" description="Disordered" evidence="1">
    <location>
        <begin position="123"/>
        <end position="175"/>
    </location>
</feature>
<dbReference type="HOGENOM" id="CLU_1561945_0_0_7"/>
<dbReference type="Proteomes" id="UP000011131">
    <property type="component" value="Chromosome"/>
</dbReference>
<dbReference type="STRING" id="1278073.MYSTI_00266"/>
<dbReference type="EMBL" id="CP004025">
    <property type="protein sequence ID" value="AGC41625.1"/>
    <property type="molecule type" value="Genomic_DNA"/>
</dbReference>
<evidence type="ECO:0000313" key="3">
    <source>
        <dbReference type="Proteomes" id="UP000011131"/>
    </source>
</evidence>
<name>L7U181_MYXSD</name>
<feature type="compositionally biased region" description="Low complexity" evidence="1">
    <location>
        <begin position="123"/>
        <end position="132"/>
    </location>
</feature>
<protein>
    <submittedName>
        <fullName evidence="2">Uncharacterized protein</fullName>
    </submittedName>
</protein>
<dbReference type="PATRIC" id="fig|1278073.3.peg.281"/>
<accession>L7U181</accession>
<evidence type="ECO:0000313" key="2">
    <source>
        <dbReference type="EMBL" id="AGC41625.1"/>
    </source>
</evidence>
<evidence type="ECO:0000256" key="1">
    <source>
        <dbReference type="SAM" id="MobiDB-lite"/>
    </source>
</evidence>
<organism evidence="2 3">
    <name type="scientific">Myxococcus stipitatus (strain DSM 14675 / JCM 12634 / Mx s8)</name>
    <dbReference type="NCBI Taxonomy" id="1278073"/>
    <lineage>
        <taxon>Bacteria</taxon>
        <taxon>Pseudomonadati</taxon>
        <taxon>Myxococcota</taxon>
        <taxon>Myxococcia</taxon>
        <taxon>Myxococcales</taxon>
        <taxon>Cystobacterineae</taxon>
        <taxon>Myxococcaceae</taxon>
        <taxon>Myxococcus</taxon>
    </lineage>
</organism>